<dbReference type="GO" id="GO:1990351">
    <property type="term" value="C:transporter complex"/>
    <property type="evidence" value="ECO:0007669"/>
    <property type="project" value="TreeGrafter"/>
</dbReference>
<organism evidence="3 4">
    <name type="scientific">Caminibacter pacificus</name>
    <dbReference type="NCBI Taxonomy" id="1424653"/>
    <lineage>
        <taxon>Bacteria</taxon>
        <taxon>Pseudomonadati</taxon>
        <taxon>Campylobacterota</taxon>
        <taxon>Epsilonproteobacteria</taxon>
        <taxon>Nautiliales</taxon>
        <taxon>Nautiliaceae</taxon>
        <taxon>Caminibacter</taxon>
    </lineage>
</organism>
<dbReference type="EMBL" id="RJVK01000001">
    <property type="protein sequence ID" value="ROR40794.1"/>
    <property type="molecule type" value="Genomic_DNA"/>
</dbReference>
<protein>
    <submittedName>
        <fullName evidence="3">LPS-assembly protein</fullName>
    </submittedName>
</protein>
<dbReference type="GO" id="GO:0009279">
    <property type="term" value="C:cell outer membrane"/>
    <property type="evidence" value="ECO:0007669"/>
    <property type="project" value="TreeGrafter"/>
</dbReference>
<dbReference type="PANTHER" id="PTHR30189">
    <property type="entry name" value="LPS-ASSEMBLY PROTEIN"/>
    <property type="match status" value="1"/>
</dbReference>
<accession>A0AAJ4RDX1</accession>
<keyword evidence="1" id="KW-0998">Cell outer membrane</keyword>
<sequence>MLKIISILFFAIFAYADIIKVYATKALEENKTIILQKPLIIYKDFIIQAQKGIVKNDKTAVLEGNVTVFYQNSAIEADKVTVISKNKIFAKNNIIYDRNLDLWFKTKNVSINGDLIKFKKVIFSSCCIDKPDWFIYSKKGSYNKKTKYIKLYNLTLYVHKVPVFYFPFYFNSLDKTRRSGLLRPYFGYSAKEGFLYTQPVYIVLGQRADLEFDPTIRTARGRGLYATFRFVDSPNSYGEIKLGEFIDYDKYFTKYNLANKKHFGYQFLYERNSTVFTNDKLYMDLKYANDVDYFYLNPYNYTFNTSYLIDKTITSKINYINRFNTNYIFGIYAKYFIDTSKLSNEDTIQVLPQINLHKFVTKNSNILNSFDANFYNYYSIPTKYYQFDTLLPISYSKAILNHYLSYKITESFSFASANYYNSQTKPDVFSQLYTSVELYSSLIKKDGYLHIINPSVTFNFNNYNHIQNSNNLLGELKINNSVNLKLFQIFENGNFYLDHSLSQMLYIDSNQKNDLENTLNVKKGNYSLNLQNKYSWDYKRTIYNALTASYSDSNYLLKMTHIYKYDKINTNKIKTITLRFEKSLNQYKRFYTEYSYDLLNRYNKYILLGVKMSKKCWQYDIGFKRNRIPVLKEDGISYRNDYILNFNVYFNPIGGLKQSILLN</sequence>
<keyword evidence="1" id="KW-0472">Membrane</keyword>
<evidence type="ECO:0000313" key="3">
    <source>
        <dbReference type="EMBL" id="ROR40794.1"/>
    </source>
</evidence>
<evidence type="ECO:0000256" key="1">
    <source>
        <dbReference type="ARBA" id="ARBA00023237"/>
    </source>
</evidence>
<dbReference type="InterPro" id="IPR005653">
    <property type="entry name" value="OstA-like_N"/>
</dbReference>
<dbReference type="Pfam" id="PF03968">
    <property type="entry name" value="LptD_N"/>
    <property type="match status" value="1"/>
</dbReference>
<dbReference type="Proteomes" id="UP000272781">
    <property type="component" value="Unassembled WGS sequence"/>
</dbReference>
<evidence type="ECO:0000313" key="4">
    <source>
        <dbReference type="Proteomes" id="UP000272781"/>
    </source>
</evidence>
<dbReference type="PANTHER" id="PTHR30189:SF1">
    <property type="entry name" value="LPS-ASSEMBLY PROTEIN LPTD"/>
    <property type="match status" value="1"/>
</dbReference>
<gene>
    <name evidence="3" type="ORF">EDC58_0275</name>
</gene>
<name>A0AAJ4RDX1_9BACT</name>
<reference evidence="3 4" key="1">
    <citation type="submission" date="2018-11" db="EMBL/GenBank/DDBJ databases">
        <title>Genomic Encyclopedia of Type Strains, Phase IV (KMG-IV): sequencing the most valuable type-strain genomes for metagenomic binning, comparative biology and taxonomic classification.</title>
        <authorList>
            <person name="Goeker M."/>
        </authorList>
    </citation>
    <scope>NUCLEOTIDE SEQUENCE [LARGE SCALE GENOMIC DNA]</scope>
    <source>
        <strain evidence="3 4">DSM 27783</strain>
    </source>
</reference>
<comment type="caution">
    <text evidence="3">The sequence shown here is derived from an EMBL/GenBank/DDBJ whole genome shotgun (WGS) entry which is preliminary data.</text>
</comment>
<feature type="domain" description="Organic solvent tolerance-like N-terminal" evidence="2">
    <location>
        <begin position="48"/>
        <end position="153"/>
    </location>
</feature>
<dbReference type="InterPro" id="IPR050218">
    <property type="entry name" value="LptD"/>
</dbReference>
<dbReference type="AlphaFoldDB" id="A0AAJ4RDX1"/>
<evidence type="ECO:0000259" key="2">
    <source>
        <dbReference type="Pfam" id="PF03968"/>
    </source>
</evidence>
<proteinExistence type="predicted"/>